<reference evidence="10 11" key="1">
    <citation type="submission" date="2024-03" db="EMBL/GenBank/DDBJ databases">
        <title>Complete genome sequence of the green alga Chloropicon roscoffensis RCC1871.</title>
        <authorList>
            <person name="Lemieux C."/>
            <person name="Pombert J.-F."/>
            <person name="Otis C."/>
            <person name="Turmel M."/>
        </authorList>
    </citation>
    <scope>NUCLEOTIDE SEQUENCE [LARGE SCALE GENOMIC DNA]</scope>
    <source>
        <strain evidence="10 11">RCC1871</strain>
    </source>
</reference>
<protein>
    <submittedName>
        <fullName evidence="10">Guanylate cyclase</fullName>
    </submittedName>
</protein>
<keyword evidence="4 8" id="KW-1133">Transmembrane helix</keyword>
<evidence type="ECO:0000256" key="2">
    <source>
        <dbReference type="ARBA" id="ARBA00022692"/>
    </source>
</evidence>
<dbReference type="InterPro" id="IPR018297">
    <property type="entry name" value="A/G_cyclase_CS"/>
</dbReference>
<evidence type="ECO:0000256" key="1">
    <source>
        <dbReference type="ARBA" id="ARBA00004370"/>
    </source>
</evidence>
<evidence type="ECO:0000256" key="4">
    <source>
        <dbReference type="ARBA" id="ARBA00022989"/>
    </source>
</evidence>
<dbReference type="SUPFAM" id="SSF55073">
    <property type="entry name" value="Nucleotide cyclase"/>
    <property type="match status" value="1"/>
</dbReference>
<dbReference type="GO" id="GO:0035556">
    <property type="term" value="P:intracellular signal transduction"/>
    <property type="evidence" value="ECO:0007669"/>
    <property type="project" value="InterPro"/>
</dbReference>
<dbReference type="PROSITE" id="PS50125">
    <property type="entry name" value="GUANYLATE_CYCLASE_2"/>
    <property type="match status" value="1"/>
</dbReference>
<dbReference type="EMBL" id="CP151511">
    <property type="protein sequence ID" value="WZN65072.1"/>
    <property type="molecule type" value="Genomic_DNA"/>
</dbReference>
<dbReference type="GO" id="GO:0004383">
    <property type="term" value="F:guanylate cyclase activity"/>
    <property type="evidence" value="ECO:0007669"/>
    <property type="project" value="TreeGrafter"/>
</dbReference>
<dbReference type="InterPro" id="IPR001054">
    <property type="entry name" value="A/G_cyclase"/>
</dbReference>
<feature type="transmembrane region" description="Helical" evidence="8">
    <location>
        <begin position="49"/>
        <end position="68"/>
    </location>
</feature>
<dbReference type="GO" id="GO:0000166">
    <property type="term" value="F:nucleotide binding"/>
    <property type="evidence" value="ECO:0007669"/>
    <property type="project" value="UniProtKB-KW"/>
</dbReference>
<evidence type="ECO:0000259" key="9">
    <source>
        <dbReference type="PROSITE" id="PS50125"/>
    </source>
</evidence>
<organism evidence="10 11">
    <name type="scientific">Chloropicon roscoffensis</name>
    <dbReference type="NCBI Taxonomy" id="1461544"/>
    <lineage>
        <taxon>Eukaryota</taxon>
        <taxon>Viridiplantae</taxon>
        <taxon>Chlorophyta</taxon>
        <taxon>Chloropicophyceae</taxon>
        <taxon>Chloropicales</taxon>
        <taxon>Chloropicaceae</taxon>
        <taxon>Chloropicon</taxon>
    </lineage>
</organism>
<proteinExistence type="inferred from homology"/>
<dbReference type="PROSITE" id="PS00452">
    <property type="entry name" value="GUANYLATE_CYCLASE_1"/>
    <property type="match status" value="1"/>
</dbReference>
<comment type="similarity">
    <text evidence="7">Belongs to the adenylyl cyclase class-4/guanylyl cyclase family.</text>
</comment>
<sequence>MVEEYKTEYKTEDPLRSAWIATIPSFVLIALFPLGLLVWFWARRKESTWALLIPQVCFTCFTCTSSAVLTNYFQSRSWGGWIYRDNEWGHLITFYFFLPYLTLFAWSLPFAMTVEILFMAAIAFFVIVPCLFQGYDDFSIQKIQQTFPYAIEDECNQSEAYLDACTMYFTVIYLTPILLGLGMMIGIGASSWYGDQQSRASWINRKVVQALTQQREQALVQDKEEQKQLIHSIFPPAIAKEVIALQKEDLAMADGYHSLEGSLNRMELSLQAIAGGIGKTVARLHMNVTILFTDIVGFTAMSRVSLPYEVMEFLHKLFVRFDELVDRDSLLWKVETVGDAFMVAGGLDVSTDDSETGSVSQTSSAGTITKVISCKVKDEHNSAEAVVTFGREALRVARAVTMPTGQPCQIRVGTHTGDVCSGVVGSKMPRYCLFGDTVNTASRMESTSQSGRMQVSAETHVLVANLDAFCWEERGEVEVKGKGMMKTYLLINDE</sequence>
<dbReference type="PANTHER" id="PTHR11920">
    <property type="entry name" value="GUANYLYL CYCLASE"/>
    <property type="match status" value="1"/>
</dbReference>
<comment type="subcellular location">
    <subcellularLocation>
        <location evidence="1">Membrane</location>
    </subcellularLocation>
</comment>
<dbReference type="Proteomes" id="UP001472866">
    <property type="component" value="Chromosome 11"/>
</dbReference>
<dbReference type="InterPro" id="IPR050401">
    <property type="entry name" value="Cyclic_nucleotide_synthase"/>
</dbReference>
<evidence type="ECO:0000256" key="3">
    <source>
        <dbReference type="ARBA" id="ARBA00022741"/>
    </source>
</evidence>
<dbReference type="Pfam" id="PF00211">
    <property type="entry name" value="Guanylate_cyc"/>
    <property type="match status" value="1"/>
</dbReference>
<keyword evidence="5 8" id="KW-0472">Membrane</keyword>
<evidence type="ECO:0000313" key="10">
    <source>
        <dbReference type="EMBL" id="WZN65072.1"/>
    </source>
</evidence>
<dbReference type="GO" id="GO:0005886">
    <property type="term" value="C:plasma membrane"/>
    <property type="evidence" value="ECO:0007669"/>
    <property type="project" value="TreeGrafter"/>
</dbReference>
<evidence type="ECO:0000256" key="5">
    <source>
        <dbReference type="ARBA" id="ARBA00023136"/>
    </source>
</evidence>
<evidence type="ECO:0000256" key="8">
    <source>
        <dbReference type="SAM" id="Phobius"/>
    </source>
</evidence>
<dbReference type="InterPro" id="IPR029787">
    <property type="entry name" value="Nucleotide_cyclase"/>
</dbReference>
<feature type="transmembrane region" description="Helical" evidence="8">
    <location>
        <begin position="171"/>
        <end position="193"/>
    </location>
</feature>
<evidence type="ECO:0000313" key="11">
    <source>
        <dbReference type="Proteomes" id="UP001472866"/>
    </source>
</evidence>
<dbReference type="PANTHER" id="PTHR11920:SF335">
    <property type="entry name" value="GUANYLATE CYCLASE"/>
    <property type="match status" value="1"/>
</dbReference>
<dbReference type="GO" id="GO:0007168">
    <property type="term" value="P:receptor guanylyl cyclase signaling pathway"/>
    <property type="evidence" value="ECO:0007669"/>
    <property type="project" value="TreeGrafter"/>
</dbReference>
<dbReference type="GO" id="GO:0004016">
    <property type="term" value="F:adenylate cyclase activity"/>
    <property type="evidence" value="ECO:0007669"/>
    <property type="project" value="TreeGrafter"/>
</dbReference>
<dbReference type="SMART" id="SM00044">
    <property type="entry name" value="CYCc"/>
    <property type="match status" value="1"/>
</dbReference>
<dbReference type="GO" id="GO:0001653">
    <property type="term" value="F:peptide receptor activity"/>
    <property type="evidence" value="ECO:0007669"/>
    <property type="project" value="TreeGrafter"/>
</dbReference>
<feature type="transmembrane region" description="Helical" evidence="8">
    <location>
        <begin position="116"/>
        <end position="135"/>
    </location>
</feature>
<accession>A0AAX4PGG0</accession>
<feature type="domain" description="Guanylate cyclase" evidence="9">
    <location>
        <begin position="289"/>
        <end position="445"/>
    </location>
</feature>
<feature type="transmembrane region" description="Helical" evidence="8">
    <location>
        <begin position="20"/>
        <end position="42"/>
    </location>
</feature>
<keyword evidence="3" id="KW-0547">Nucleotide-binding</keyword>
<evidence type="ECO:0000256" key="6">
    <source>
        <dbReference type="ARBA" id="ARBA00023239"/>
    </source>
</evidence>
<gene>
    <name evidence="10" type="ORF">HKI87_11g66290</name>
</gene>
<dbReference type="AlphaFoldDB" id="A0AAX4PGG0"/>
<feature type="transmembrane region" description="Helical" evidence="8">
    <location>
        <begin position="88"/>
        <end position="109"/>
    </location>
</feature>
<dbReference type="Gene3D" id="3.30.70.1230">
    <property type="entry name" value="Nucleotide cyclase"/>
    <property type="match status" value="1"/>
</dbReference>
<name>A0AAX4PGG0_9CHLO</name>
<keyword evidence="2 8" id="KW-0812">Transmembrane</keyword>
<evidence type="ECO:0000256" key="7">
    <source>
        <dbReference type="RuleBase" id="RU000405"/>
    </source>
</evidence>
<keyword evidence="6 7" id="KW-0456">Lyase</keyword>
<keyword evidence="11" id="KW-1185">Reference proteome</keyword>
<dbReference type="CDD" id="cd07302">
    <property type="entry name" value="CHD"/>
    <property type="match status" value="1"/>
</dbReference>